<name>A0A9P2G9D3_CLOBO</name>
<dbReference type="AlphaFoldDB" id="A0A9P2G9D3"/>
<keyword evidence="3" id="KW-0378">Hydrolase</keyword>
<dbReference type="InterPro" id="IPR014756">
    <property type="entry name" value="Ig_E-set"/>
</dbReference>
<dbReference type="InterPro" id="IPR004193">
    <property type="entry name" value="Glyco_hydro_13_N"/>
</dbReference>
<proteinExistence type="inferred from homology"/>
<dbReference type="InterPro" id="IPR049117">
    <property type="entry name" value="pulA_all-beta"/>
</dbReference>
<dbReference type="Pfam" id="PF02922">
    <property type="entry name" value="CBM_48"/>
    <property type="match status" value="1"/>
</dbReference>
<dbReference type="SUPFAM" id="SSF81296">
    <property type="entry name" value="E set domains"/>
    <property type="match status" value="1"/>
</dbReference>
<reference evidence="3 4" key="1">
    <citation type="submission" date="2009-10" db="EMBL/GenBank/DDBJ databases">
        <authorList>
            <person name="Shrivastava S."/>
            <person name="Brinkac L.B."/>
            <person name="Brown J.L."/>
            <person name="Bruce D.B."/>
            <person name="Detter C."/>
            <person name="Green L.D."/>
            <person name="Munk C.A."/>
            <person name="Rogers Y.C."/>
            <person name="Tapia R."/>
            <person name="Saunders E.S."/>
            <person name="Sims D.R."/>
            <person name="Smith L.A."/>
            <person name="Smith T.J."/>
            <person name="Sutton G."/>
            <person name="Brettin T."/>
        </authorList>
    </citation>
    <scope>NUCLEOTIDE SEQUENCE [LARGE SCALE GENOMIC DNA]</scope>
    <source>
        <strain evidence="4">D str. 1873</strain>
    </source>
</reference>
<protein>
    <submittedName>
        <fullName evidence="3">Pullulanase, type I</fullName>
        <ecNumber evidence="3">3.2.1.41</ecNumber>
    </submittedName>
</protein>
<dbReference type="CDD" id="cd02860">
    <property type="entry name" value="E_set_Pullulanase"/>
    <property type="match status" value="1"/>
</dbReference>
<dbReference type="PANTHER" id="PTHR43002">
    <property type="entry name" value="GLYCOGEN DEBRANCHING ENZYME"/>
    <property type="match status" value="1"/>
</dbReference>
<dbReference type="Gene3D" id="2.60.40.10">
    <property type="entry name" value="Immunoglobulins"/>
    <property type="match status" value="1"/>
</dbReference>
<evidence type="ECO:0000256" key="1">
    <source>
        <dbReference type="ARBA" id="ARBA00008061"/>
    </source>
</evidence>
<dbReference type="Gene3D" id="3.20.20.80">
    <property type="entry name" value="Glycosidases"/>
    <property type="match status" value="1"/>
</dbReference>
<dbReference type="CDD" id="cd11341">
    <property type="entry name" value="AmyAc_Pullulanase_LD-like"/>
    <property type="match status" value="1"/>
</dbReference>
<dbReference type="InterPro" id="IPR006047">
    <property type="entry name" value="GH13_cat_dom"/>
</dbReference>
<comment type="caution">
    <text evidence="3">The sequence shown here is derived from an EMBL/GenBank/DDBJ whole genome shotgun (WGS) entry which is preliminary data.</text>
</comment>
<feature type="domain" description="Glycosyl hydrolase family 13 catalytic" evidence="2">
    <location>
        <begin position="244"/>
        <end position="614"/>
    </location>
</feature>
<dbReference type="GO" id="GO:0051060">
    <property type="term" value="F:pullulanase activity"/>
    <property type="evidence" value="ECO:0007669"/>
    <property type="project" value="UniProtKB-EC"/>
</dbReference>
<dbReference type="NCBIfam" id="TIGR02104">
    <property type="entry name" value="pulA_typeI"/>
    <property type="match status" value="1"/>
</dbReference>
<dbReference type="SMART" id="SM00642">
    <property type="entry name" value="Aamy"/>
    <property type="match status" value="1"/>
</dbReference>
<dbReference type="EMBL" id="ACSJ01000001">
    <property type="protein sequence ID" value="EES92388.1"/>
    <property type="molecule type" value="Genomic_DNA"/>
</dbReference>
<dbReference type="InterPro" id="IPR011840">
    <property type="entry name" value="PulA_typeI"/>
</dbReference>
<dbReference type="Gene3D" id="2.60.40.1180">
    <property type="entry name" value="Golgi alpha-mannosidase II"/>
    <property type="match status" value="1"/>
</dbReference>
<dbReference type="EC" id="3.2.1.41" evidence="3"/>
<accession>A0A9P2G9D3</accession>
<dbReference type="InterPro" id="IPR013780">
    <property type="entry name" value="Glyco_hydro_b"/>
</dbReference>
<dbReference type="RefSeq" id="WP_004444246.1">
    <property type="nucleotide sequence ID" value="NZ_ACSJ01000001.1"/>
</dbReference>
<dbReference type="InterPro" id="IPR013783">
    <property type="entry name" value="Ig-like_fold"/>
</dbReference>
<dbReference type="InterPro" id="IPR017853">
    <property type="entry name" value="GH"/>
</dbReference>
<evidence type="ECO:0000259" key="2">
    <source>
        <dbReference type="SMART" id="SM00642"/>
    </source>
</evidence>
<evidence type="ECO:0000313" key="4">
    <source>
        <dbReference type="Proteomes" id="UP000006160"/>
    </source>
</evidence>
<comment type="similarity">
    <text evidence="1">Belongs to the glycosyl hydrolase 13 family.</text>
</comment>
<dbReference type="GO" id="GO:0005975">
    <property type="term" value="P:carbohydrate metabolic process"/>
    <property type="evidence" value="ECO:0007669"/>
    <property type="project" value="InterPro"/>
</dbReference>
<dbReference type="SUPFAM" id="SSF51445">
    <property type="entry name" value="(Trans)glycosidases"/>
    <property type="match status" value="1"/>
</dbReference>
<evidence type="ECO:0000313" key="3">
    <source>
        <dbReference type="EMBL" id="EES92388.1"/>
    </source>
</evidence>
<dbReference type="Proteomes" id="UP000006160">
    <property type="component" value="Unassembled WGS sequence"/>
</dbReference>
<sequence>MYNLSANVLGFKTISITYDNYKLFNINNLYIKNGNNPLKIINTSFNDENSLLIFLDNFIDIKYQCYILYNNLKIQANYSKLFLTSEFNDKYYYNGNLGLSYNLSFSTFTLWSPAATFVSLLIYNNGDTAIKETPKEYSMKETNGTWKITINSNLKNKFYTYKICVYGNISEVIDPYAKSVGINGLRGAIIDLKKTNPFNWNKDSFQICNNYTDAILYEINIRDISANKTSGIYNKKKFLGLTEKNTKSNNNMLTGLSHIKELGITHVQLMPIFDFSYISVDEKNPENYNWGYDPQNYNVPEGSYSSNPYNPTCRILELKTMIQTFHENNIGVNMDVVFNHMFHKHFLNFEKIFPGYYFRYDKFNNLSNGSGCSNDIASENKMVKKFILDSVIYWCTEYHLDGFRFDLMGLLDIETMNIIFKNLKSLNPSSMIYGEGWDLDTTLPKELRATQYNFYQTPNIGFFNDTIRDCIKGSTFSNNEKGFIGGKSNLENLLKFCVMGCSLDIYNYKAIYLSPCQSINYVSCHDNHTLWDKLQLSNGNNSIADKKNMIKLACGIILTSQGIPFLHSGVEFCRTKFGIENSFNSSDKINSIDYNRKYEFKDVFYYIKSLINLRKNHPAFRMSSKIDIKNNLKFLNNTPKNLVAFILKNNANGDTLKNILVIYNANNFSTELIIPNGKWHQIVDKNIAGENILKTLNSNTINVSPISLTIFFQ</sequence>
<organism evidence="3 4">
    <name type="scientific">Clostridium botulinum D str. 1873</name>
    <dbReference type="NCBI Taxonomy" id="592027"/>
    <lineage>
        <taxon>Bacteria</taxon>
        <taxon>Bacillati</taxon>
        <taxon>Bacillota</taxon>
        <taxon>Clostridia</taxon>
        <taxon>Eubacteriales</taxon>
        <taxon>Clostridiaceae</taxon>
        <taxon>Clostridium</taxon>
    </lineage>
</organism>
<dbReference type="Pfam" id="PF21653">
    <property type="entry name" value="pulA_all-beta"/>
    <property type="match status" value="1"/>
</dbReference>
<gene>
    <name evidence="3" type="primary">pulA</name>
    <name evidence="3" type="ORF">CLG_B0384</name>
</gene>
<keyword evidence="3" id="KW-0326">Glycosidase</keyword>